<reference evidence="2 3" key="1">
    <citation type="journal article" date="2020" name="Nat. Commun.">
        <title>The structures of two archaeal type IV pili illuminate evolutionary relationships.</title>
        <authorList>
            <person name="Wang F."/>
            <person name="Baquero D.P."/>
            <person name="Su Z."/>
            <person name="Beltran L.C."/>
            <person name="Prangishvili D."/>
            <person name="Krupovic M."/>
            <person name="Egelman E.H."/>
        </authorList>
    </citation>
    <scope>NUCLEOTIDE SEQUENCE [LARGE SCALE GENOMIC DNA]</scope>
    <source>
        <strain evidence="2 3">2GA</strain>
    </source>
</reference>
<dbReference type="RefSeq" id="WP_128622131.1">
    <property type="nucleotide sequence ID" value="NZ_JAAVJF010000003.1"/>
</dbReference>
<gene>
    <name evidence="2" type="ORF">HC235_08175</name>
</gene>
<organism evidence="2 3">
    <name type="scientific">Pyrobaculum arsenaticum</name>
    <dbReference type="NCBI Taxonomy" id="121277"/>
    <lineage>
        <taxon>Archaea</taxon>
        <taxon>Thermoproteota</taxon>
        <taxon>Thermoprotei</taxon>
        <taxon>Thermoproteales</taxon>
        <taxon>Thermoproteaceae</taxon>
        <taxon>Pyrobaculum</taxon>
    </lineage>
</organism>
<name>A0A7L4PAB5_9CREN</name>
<dbReference type="EMBL" id="JAAVJF010000003">
    <property type="protein sequence ID" value="NYR15909.1"/>
    <property type="molecule type" value="Genomic_DNA"/>
</dbReference>
<proteinExistence type="predicted"/>
<dbReference type="Proteomes" id="UP000554766">
    <property type="component" value="Unassembled WGS sequence"/>
</dbReference>
<comment type="caution">
    <text evidence="2">The sequence shown here is derived from an EMBL/GenBank/DDBJ whole genome shotgun (WGS) entry which is preliminary data.</text>
</comment>
<evidence type="ECO:0000259" key="1">
    <source>
        <dbReference type="PROSITE" id="PS00028"/>
    </source>
</evidence>
<sequence length="63" mass="7315">MEIPQDLATYLHVEIDQWDVAHIVCRKCGKKFFTVKDAALHLYHVHDVKLAQKFAEPTRPEPS</sequence>
<dbReference type="GeneID" id="38938003"/>
<dbReference type="AlphaFoldDB" id="A0A7L4PAB5"/>
<evidence type="ECO:0000313" key="3">
    <source>
        <dbReference type="Proteomes" id="UP000554766"/>
    </source>
</evidence>
<dbReference type="InterPro" id="IPR013087">
    <property type="entry name" value="Znf_C2H2_type"/>
</dbReference>
<evidence type="ECO:0000313" key="2">
    <source>
        <dbReference type="EMBL" id="NYR15909.1"/>
    </source>
</evidence>
<feature type="domain" description="C2H2-type" evidence="1">
    <location>
        <begin position="25"/>
        <end position="46"/>
    </location>
</feature>
<dbReference type="PROSITE" id="PS00028">
    <property type="entry name" value="ZINC_FINGER_C2H2_1"/>
    <property type="match status" value="1"/>
</dbReference>
<accession>A0A7L4PAB5</accession>
<keyword evidence="3" id="KW-1185">Reference proteome</keyword>
<protein>
    <recommendedName>
        <fullName evidence="1">C2H2-type domain-containing protein</fullName>
    </recommendedName>
</protein>